<keyword evidence="5 6" id="KW-0472">Membrane</keyword>
<evidence type="ECO:0000256" key="3">
    <source>
        <dbReference type="ARBA" id="ARBA00022970"/>
    </source>
</evidence>
<evidence type="ECO:0000256" key="4">
    <source>
        <dbReference type="ARBA" id="ARBA00022989"/>
    </source>
</evidence>
<keyword evidence="4 6" id="KW-1133">Transmembrane helix</keyword>
<dbReference type="SUPFAM" id="SSF161098">
    <property type="entry name" value="MetI-like"/>
    <property type="match status" value="1"/>
</dbReference>
<sequence length="150" mass="16477">MLQLIFIFFGLPIIGIVINRESAALIAFILNYAAYFAEIFRGGILSIDQGQYEASTVLGLSKIQTFFGIILPQVVKRVLPPGGNELITLVKDTSLAYILGLGDVLRASRTLTNQQASLIPLFLAGAIYLVLVSVVTFGLKKAETKFEYYR</sequence>
<gene>
    <name evidence="8" type="ORF">SAMN02746064_01284</name>
</gene>
<dbReference type="InterPro" id="IPR000515">
    <property type="entry name" value="MetI-like"/>
</dbReference>
<protein>
    <submittedName>
        <fullName evidence="8">Polar amino acid transport system permease protein</fullName>
    </submittedName>
</protein>
<dbReference type="InterPro" id="IPR043429">
    <property type="entry name" value="ArtM/GltK/GlnP/TcyL/YhdX-like"/>
</dbReference>
<keyword evidence="2 6" id="KW-0812">Transmembrane</keyword>
<dbReference type="Pfam" id="PF00528">
    <property type="entry name" value="BPD_transp_1"/>
    <property type="match status" value="1"/>
</dbReference>
<dbReference type="GO" id="GO:0005886">
    <property type="term" value="C:plasma membrane"/>
    <property type="evidence" value="ECO:0007669"/>
    <property type="project" value="UniProtKB-SubCell"/>
</dbReference>
<evidence type="ECO:0000313" key="8">
    <source>
        <dbReference type="EMBL" id="SHE82252.1"/>
    </source>
</evidence>
<dbReference type="EMBL" id="FQTU01000007">
    <property type="protein sequence ID" value="SHE82252.1"/>
    <property type="molecule type" value="Genomic_DNA"/>
</dbReference>
<dbReference type="Gene3D" id="1.10.3720.10">
    <property type="entry name" value="MetI-like"/>
    <property type="match status" value="1"/>
</dbReference>
<comment type="similarity">
    <text evidence="6">Belongs to the binding-protein-dependent transport system permease family.</text>
</comment>
<dbReference type="PROSITE" id="PS50928">
    <property type="entry name" value="ABC_TM1"/>
    <property type="match status" value="1"/>
</dbReference>
<keyword evidence="6" id="KW-0813">Transport</keyword>
<evidence type="ECO:0000256" key="1">
    <source>
        <dbReference type="ARBA" id="ARBA00004141"/>
    </source>
</evidence>
<dbReference type="GO" id="GO:0055085">
    <property type="term" value="P:transmembrane transport"/>
    <property type="evidence" value="ECO:0007669"/>
    <property type="project" value="InterPro"/>
</dbReference>
<evidence type="ECO:0000259" key="7">
    <source>
        <dbReference type="PROSITE" id="PS50928"/>
    </source>
</evidence>
<evidence type="ECO:0000256" key="2">
    <source>
        <dbReference type="ARBA" id="ARBA00022692"/>
    </source>
</evidence>
<keyword evidence="9" id="KW-1185">Reference proteome</keyword>
<dbReference type="STRING" id="1120975.SAMN02746064_01284"/>
<dbReference type="PANTHER" id="PTHR30614:SF0">
    <property type="entry name" value="L-CYSTINE TRANSPORT SYSTEM PERMEASE PROTEIN TCYL"/>
    <property type="match status" value="1"/>
</dbReference>
<keyword evidence="3" id="KW-0029">Amino-acid transport</keyword>
<feature type="domain" description="ABC transmembrane type-1" evidence="7">
    <location>
        <begin position="1"/>
        <end position="140"/>
    </location>
</feature>
<dbReference type="Proteomes" id="UP000184251">
    <property type="component" value="Unassembled WGS sequence"/>
</dbReference>
<feature type="transmembrane region" description="Helical" evidence="6">
    <location>
        <begin position="6"/>
        <end position="33"/>
    </location>
</feature>
<organism evidence="8 9">
    <name type="scientific">Alkalibacter saccharofermentans DSM 14828</name>
    <dbReference type="NCBI Taxonomy" id="1120975"/>
    <lineage>
        <taxon>Bacteria</taxon>
        <taxon>Bacillati</taxon>
        <taxon>Bacillota</taxon>
        <taxon>Clostridia</taxon>
        <taxon>Eubacteriales</taxon>
        <taxon>Eubacteriaceae</taxon>
        <taxon>Alkalibacter</taxon>
    </lineage>
</organism>
<feature type="transmembrane region" description="Helical" evidence="6">
    <location>
        <begin position="118"/>
        <end position="139"/>
    </location>
</feature>
<evidence type="ECO:0000313" key="9">
    <source>
        <dbReference type="Proteomes" id="UP000184251"/>
    </source>
</evidence>
<comment type="subcellular location">
    <subcellularLocation>
        <location evidence="6">Cell membrane</location>
        <topology evidence="6">Multi-pass membrane protein</topology>
    </subcellularLocation>
    <subcellularLocation>
        <location evidence="1">Membrane</location>
        <topology evidence="1">Multi-pass membrane protein</topology>
    </subcellularLocation>
</comment>
<dbReference type="AlphaFoldDB" id="A0A1M4WMQ1"/>
<dbReference type="GO" id="GO:0006865">
    <property type="term" value="P:amino acid transport"/>
    <property type="evidence" value="ECO:0007669"/>
    <property type="project" value="UniProtKB-KW"/>
</dbReference>
<reference evidence="8 9" key="1">
    <citation type="submission" date="2016-11" db="EMBL/GenBank/DDBJ databases">
        <authorList>
            <person name="Jaros S."/>
            <person name="Januszkiewicz K."/>
            <person name="Wedrychowicz H."/>
        </authorList>
    </citation>
    <scope>NUCLEOTIDE SEQUENCE [LARGE SCALE GENOMIC DNA]</scope>
    <source>
        <strain evidence="8 9">DSM 14828</strain>
    </source>
</reference>
<evidence type="ECO:0000256" key="5">
    <source>
        <dbReference type="ARBA" id="ARBA00023136"/>
    </source>
</evidence>
<accession>A0A1M4WMQ1</accession>
<evidence type="ECO:0000256" key="6">
    <source>
        <dbReference type="RuleBase" id="RU363032"/>
    </source>
</evidence>
<dbReference type="InterPro" id="IPR035906">
    <property type="entry name" value="MetI-like_sf"/>
</dbReference>
<dbReference type="CDD" id="cd06261">
    <property type="entry name" value="TM_PBP2"/>
    <property type="match status" value="1"/>
</dbReference>
<dbReference type="PANTHER" id="PTHR30614">
    <property type="entry name" value="MEMBRANE COMPONENT OF AMINO ACID ABC TRANSPORTER"/>
    <property type="match status" value="1"/>
</dbReference>
<proteinExistence type="inferred from homology"/>
<name>A0A1M4WMQ1_9FIRM</name>